<keyword evidence="4" id="KW-0336">GPI-anchor</keyword>
<evidence type="ECO:0000256" key="11">
    <source>
        <dbReference type="ARBA" id="ARBA00023316"/>
    </source>
</evidence>
<comment type="subcellular location">
    <subcellularLocation>
        <location evidence="2">Cell membrane</location>
        <topology evidence="2">Lipid-anchor</topology>
        <topology evidence="2">GPI-anchor</topology>
    </subcellularLocation>
</comment>
<evidence type="ECO:0000256" key="8">
    <source>
        <dbReference type="ARBA" id="ARBA00023136"/>
    </source>
</evidence>
<dbReference type="CDD" id="cd10951">
    <property type="entry name" value="CE4_ClCDA_like"/>
    <property type="match status" value="1"/>
</dbReference>
<keyword evidence="4" id="KW-0325">Glycoprotein</keyword>
<evidence type="ECO:0000259" key="13">
    <source>
        <dbReference type="PROSITE" id="PS51677"/>
    </source>
</evidence>
<evidence type="ECO:0000256" key="2">
    <source>
        <dbReference type="ARBA" id="ARBA00004609"/>
    </source>
</evidence>
<keyword evidence="6 12" id="KW-0732">Signal</keyword>
<evidence type="ECO:0000256" key="9">
    <source>
        <dbReference type="ARBA" id="ARBA00023277"/>
    </source>
</evidence>
<evidence type="ECO:0000256" key="1">
    <source>
        <dbReference type="ARBA" id="ARBA00001941"/>
    </source>
</evidence>
<evidence type="ECO:0000313" key="14">
    <source>
        <dbReference type="EMBL" id="KAF7351549.1"/>
    </source>
</evidence>
<dbReference type="Proteomes" id="UP000623467">
    <property type="component" value="Unassembled WGS sequence"/>
</dbReference>
<evidence type="ECO:0000313" key="15">
    <source>
        <dbReference type="Proteomes" id="UP000623467"/>
    </source>
</evidence>
<dbReference type="GO" id="GO:0098552">
    <property type="term" value="C:side of membrane"/>
    <property type="evidence" value="ECO:0007669"/>
    <property type="project" value="UniProtKB-KW"/>
</dbReference>
<dbReference type="GO" id="GO:0005886">
    <property type="term" value="C:plasma membrane"/>
    <property type="evidence" value="ECO:0007669"/>
    <property type="project" value="UniProtKB-SubCell"/>
</dbReference>
<organism evidence="14 15">
    <name type="scientific">Mycena sanguinolenta</name>
    <dbReference type="NCBI Taxonomy" id="230812"/>
    <lineage>
        <taxon>Eukaryota</taxon>
        <taxon>Fungi</taxon>
        <taxon>Dikarya</taxon>
        <taxon>Basidiomycota</taxon>
        <taxon>Agaricomycotina</taxon>
        <taxon>Agaricomycetes</taxon>
        <taxon>Agaricomycetidae</taxon>
        <taxon>Agaricales</taxon>
        <taxon>Marasmiineae</taxon>
        <taxon>Mycenaceae</taxon>
        <taxon>Mycena</taxon>
    </lineage>
</organism>
<keyword evidence="7" id="KW-0378">Hydrolase</keyword>
<reference evidence="14" key="1">
    <citation type="submission" date="2020-05" db="EMBL/GenBank/DDBJ databases">
        <title>Mycena genomes resolve the evolution of fungal bioluminescence.</title>
        <authorList>
            <person name="Tsai I.J."/>
        </authorList>
    </citation>
    <scope>NUCLEOTIDE SEQUENCE</scope>
    <source>
        <strain evidence="14">160909Yilan</strain>
    </source>
</reference>
<evidence type="ECO:0000256" key="5">
    <source>
        <dbReference type="ARBA" id="ARBA00022723"/>
    </source>
</evidence>
<keyword evidence="3" id="KW-1003">Cell membrane</keyword>
<dbReference type="Pfam" id="PF01522">
    <property type="entry name" value="Polysacc_deac_1"/>
    <property type="match status" value="1"/>
</dbReference>
<dbReference type="EMBL" id="JACAZH010000013">
    <property type="protein sequence ID" value="KAF7351549.1"/>
    <property type="molecule type" value="Genomic_DNA"/>
</dbReference>
<evidence type="ECO:0000256" key="12">
    <source>
        <dbReference type="SAM" id="SignalP"/>
    </source>
</evidence>
<evidence type="ECO:0000256" key="6">
    <source>
        <dbReference type="ARBA" id="ARBA00022729"/>
    </source>
</evidence>
<dbReference type="PANTHER" id="PTHR46471">
    <property type="entry name" value="CHITIN DEACETYLASE"/>
    <property type="match status" value="1"/>
</dbReference>
<feature type="domain" description="NodB homology" evidence="13">
    <location>
        <begin position="38"/>
        <end position="224"/>
    </location>
</feature>
<dbReference type="Gene3D" id="3.20.20.370">
    <property type="entry name" value="Glycoside hydrolase/deacetylase"/>
    <property type="match status" value="1"/>
</dbReference>
<dbReference type="GO" id="GO:0016810">
    <property type="term" value="F:hydrolase activity, acting on carbon-nitrogen (but not peptide) bonds"/>
    <property type="evidence" value="ECO:0007669"/>
    <property type="project" value="InterPro"/>
</dbReference>
<comment type="caution">
    <text evidence="14">The sequence shown here is derived from an EMBL/GenBank/DDBJ whole genome shotgun (WGS) entry which is preliminary data.</text>
</comment>
<accession>A0A8H7CV26</accession>
<dbReference type="GO" id="GO:0071555">
    <property type="term" value="P:cell wall organization"/>
    <property type="evidence" value="ECO:0007669"/>
    <property type="project" value="UniProtKB-KW"/>
</dbReference>
<dbReference type="SUPFAM" id="SSF88713">
    <property type="entry name" value="Glycoside hydrolase/deacetylase"/>
    <property type="match status" value="1"/>
</dbReference>
<keyword evidence="10" id="KW-0449">Lipoprotein</keyword>
<sequence length="301" mass="33055">MFMHLLLSVLVAAPAVWSHPGLIPRAVPQVVYSCQNQDEIALTFDDGPYIYLRQISDAFTAANASATFFMNGNNWDCIYEPARMSDVEYAYKAGHMIGSHTWGHTDLTANLTHDQINDQMFRMEQAFSRIIGVIPAFMRPPYGNYNDDVLSVMSSRGQSAAMWDTDTGDADGNTVATSESVYDEVANSGVQNALILEHETLKNTTEQLVPYAIKLFQSKGFKVSHSLARIMALLNEFSLLPWRNALALNPIKPLELSQLRMQSTWTCKDTPAPGAACGGSIPCQTAQVTVSPNPTPTPTST</sequence>
<feature type="chain" id="PRO_5034789513" description="NodB homology domain-containing protein" evidence="12">
    <location>
        <begin position="19"/>
        <end position="301"/>
    </location>
</feature>
<keyword evidence="8" id="KW-0472">Membrane</keyword>
<name>A0A8H7CV26_9AGAR</name>
<evidence type="ECO:0000256" key="7">
    <source>
        <dbReference type="ARBA" id="ARBA00022801"/>
    </source>
</evidence>
<evidence type="ECO:0000256" key="10">
    <source>
        <dbReference type="ARBA" id="ARBA00023288"/>
    </source>
</evidence>
<dbReference type="PROSITE" id="PS51677">
    <property type="entry name" value="NODB"/>
    <property type="match status" value="1"/>
</dbReference>
<keyword evidence="9" id="KW-0119">Carbohydrate metabolism</keyword>
<keyword evidence="15" id="KW-1185">Reference proteome</keyword>
<feature type="signal peptide" evidence="12">
    <location>
        <begin position="1"/>
        <end position="18"/>
    </location>
</feature>
<keyword evidence="11" id="KW-0961">Cell wall biogenesis/degradation</keyword>
<keyword evidence="5" id="KW-0479">Metal-binding</keyword>
<gene>
    <name evidence="14" type="ORF">MSAN_01587400</name>
</gene>
<dbReference type="PANTHER" id="PTHR46471:SF2">
    <property type="entry name" value="CHITIN DEACETYLASE-RELATED"/>
    <property type="match status" value="1"/>
</dbReference>
<dbReference type="GO" id="GO:0046872">
    <property type="term" value="F:metal ion binding"/>
    <property type="evidence" value="ECO:0007669"/>
    <property type="project" value="UniProtKB-KW"/>
</dbReference>
<dbReference type="AlphaFoldDB" id="A0A8H7CV26"/>
<comment type="cofactor">
    <cofactor evidence="1">
        <name>Co(2+)</name>
        <dbReference type="ChEBI" id="CHEBI:48828"/>
    </cofactor>
</comment>
<protein>
    <recommendedName>
        <fullName evidence="13">NodB homology domain-containing protein</fullName>
    </recommendedName>
</protein>
<dbReference type="OrthoDB" id="2125469at2759"/>
<evidence type="ECO:0000256" key="4">
    <source>
        <dbReference type="ARBA" id="ARBA00022622"/>
    </source>
</evidence>
<proteinExistence type="predicted"/>
<dbReference type="InterPro" id="IPR002509">
    <property type="entry name" value="NODB_dom"/>
</dbReference>
<dbReference type="GO" id="GO:0005975">
    <property type="term" value="P:carbohydrate metabolic process"/>
    <property type="evidence" value="ECO:0007669"/>
    <property type="project" value="InterPro"/>
</dbReference>
<evidence type="ECO:0000256" key="3">
    <source>
        <dbReference type="ARBA" id="ARBA00022475"/>
    </source>
</evidence>
<dbReference type="InterPro" id="IPR011330">
    <property type="entry name" value="Glyco_hydro/deAcase_b/a-brl"/>
</dbReference>